<feature type="transmembrane region" description="Helical" evidence="6">
    <location>
        <begin position="145"/>
        <end position="166"/>
    </location>
</feature>
<evidence type="ECO:0000256" key="4">
    <source>
        <dbReference type="ARBA" id="ARBA00022989"/>
    </source>
</evidence>
<evidence type="ECO:0000256" key="3">
    <source>
        <dbReference type="ARBA" id="ARBA00022692"/>
    </source>
</evidence>
<keyword evidence="6" id="KW-0813">Transport</keyword>
<evidence type="ECO:0000256" key="5">
    <source>
        <dbReference type="ARBA" id="ARBA00023136"/>
    </source>
</evidence>
<proteinExistence type="inferred from homology"/>
<feature type="transmembrane region" description="Helical" evidence="6">
    <location>
        <begin position="99"/>
        <end position="125"/>
    </location>
</feature>
<feature type="transmembrane region" description="Helical" evidence="6">
    <location>
        <begin position="18"/>
        <end position="35"/>
    </location>
</feature>
<feature type="transmembrane region" description="Helical" evidence="6">
    <location>
        <begin position="584"/>
        <end position="601"/>
    </location>
</feature>
<dbReference type="PANTHER" id="PTHR46795:SF3">
    <property type="entry name" value="ABC TRANSPORTER PERMEASE"/>
    <property type="match status" value="1"/>
</dbReference>
<dbReference type="PANTHER" id="PTHR46795">
    <property type="entry name" value="ABC TRANSPORTER PERMEASE-RELATED-RELATED"/>
    <property type="match status" value="1"/>
</dbReference>
<protein>
    <submittedName>
        <fullName evidence="8">FtsX-like permease family protein</fullName>
    </submittedName>
</protein>
<feature type="transmembrane region" description="Helical" evidence="6">
    <location>
        <begin position="230"/>
        <end position="254"/>
    </location>
</feature>
<evidence type="ECO:0000259" key="7">
    <source>
        <dbReference type="Pfam" id="PF02687"/>
    </source>
</evidence>
<dbReference type="InterPro" id="IPR027022">
    <property type="entry name" value="ABC_permease_BceB-typ"/>
</dbReference>
<feature type="transmembrane region" description="Helical" evidence="6">
    <location>
        <begin position="527"/>
        <end position="549"/>
    </location>
</feature>
<feature type="transmembrane region" description="Helical" evidence="6">
    <location>
        <begin position="286"/>
        <end position="307"/>
    </location>
</feature>
<sequence length="647" mass="71835">MTLFDLVIRSMRKNIKHYYLYFFALIFSVVLYFVFATLQHDQSVSDRSGGSMGAAFQVAGILLIVIAGIFVVYANAIFLKRRSREIGLYQLIGLPKRKVARLFIIENVLLSAGALVVGIGAGMLVSRLFLLLLMKLVGHEGFITLSFSLVAVVQTIVVFIAVIALTSMQMLFTVYRSSLLGLFNADKKGEQPKKPKTFVSAALALLGIGLIGFGYWLSGDMMNEWLLFNMLVVLTSTIFGTFLVFRVTINWLFYQIRSRKQGHLGLENSLSLAPLMHRMKGNANSLTVITVLSAMTLTMLAGAYSLYYSSEKASRVSMPFDFTFTNYLNEEGLSDEFAVELKAAGIDFKRASVEALDSGGFLDVSIPYWSGERNVRPSVSFYVAEQLREAGKDVEIPVKGSAVSYDLNLFLEAKPDEFPATLTITVNDIELPMQVVAVEKDGVMNRNLGGSQMVVSKETFDELQGHFVTEEDGVWTLVIETFQVLDDDQRAKASAIFMQDKYAGDVPAEYRMDYHTLNQNAIQTNGLLIFIAGFLGLVFLISTGSILYFKQMTEAEQEKQSYATLRQLGFTAKDIMRGIIRKQVFVFGLPLAIGLLHSVFATKAASFLFMSDVIVPASIAMGLYALIYLVFAFLTVGYYRKTVKAAL</sequence>
<feature type="transmembrane region" description="Helical" evidence="6">
    <location>
        <begin position="55"/>
        <end position="78"/>
    </location>
</feature>
<feature type="domain" description="ABC3 transporter permease C-terminal" evidence="7">
    <location>
        <begin position="534"/>
        <end position="636"/>
    </location>
</feature>
<feature type="domain" description="ABC3 transporter permease C-terminal" evidence="7">
    <location>
        <begin position="59"/>
        <end position="172"/>
    </location>
</feature>
<comment type="subcellular location">
    <subcellularLocation>
        <location evidence="1 6">Cell membrane</location>
        <topology evidence="1 6">Multi-pass membrane protein</topology>
    </subcellularLocation>
</comment>
<keyword evidence="3 6" id="KW-0812">Transmembrane</keyword>
<dbReference type="Pfam" id="PF02687">
    <property type="entry name" value="FtsX"/>
    <property type="match status" value="2"/>
</dbReference>
<dbReference type="Proteomes" id="UP001597218">
    <property type="component" value="Unassembled WGS sequence"/>
</dbReference>
<dbReference type="RefSeq" id="WP_381536082.1">
    <property type="nucleotide sequence ID" value="NZ_JBHUGI010000008.1"/>
</dbReference>
<accession>A0ABW4SD63</accession>
<evidence type="ECO:0000256" key="1">
    <source>
        <dbReference type="ARBA" id="ARBA00004651"/>
    </source>
</evidence>
<feature type="transmembrane region" description="Helical" evidence="6">
    <location>
        <begin position="613"/>
        <end position="639"/>
    </location>
</feature>
<dbReference type="PIRSF" id="PIRSF018968">
    <property type="entry name" value="ABC_permease_BceB"/>
    <property type="match status" value="1"/>
</dbReference>
<comment type="caution">
    <text evidence="8">The sequence shown here is derived from an EMBL/GenBank/DDBJ whole genome shotgun (WGS) entry which is preliminary data.</text>
</comment>
<dbReference type="EMBL" id="JBHUGI010000008">
    <property type="protein sequence ID" value="MFD1927422.1"/>
    <property type="molecule type" value="Genomic_DNA"/>
</dbReference>
<reference evidence="9" key="1">
    <citation type="journal article" date="2019" name="Int. J. Syst. Evol. Microbiol.">
        <title>The Global Catalogue of Microorganisms (GCM) 10K type strain sequencing project: providing services to taxonomists for standard genome sequencing and annotation.</title>
        <authorList>
            <consortium name="The Broad Institute Genomics Platform"/>
            <consortium name="The Broad Institute Genome Sequencing Center for Infectious Disease"/>
            <person name="Wu L."/>
            <person name="Ma J."/>
        </authorList>
    </citation>
    <scope>NUCLEOTIDE SEQUENCE [LARGE SCALE GENOMIC DNA]</scope>
    <source>
        <strain evidence="9">CGMCC 4.7177</strain>
    </source>
</reference>
<keyword evidence="5 6" id="KW-0472">Membrane</keyword>
<keyword evidence="4 6" id="KW-1133">Transmembrane helix</keyword>
<organism evidence="8 9">
    <name type="scientific">Sporosarcina siberiensis</name>
    <dbReference type="NCBI Taxonomy" id="1365606"/>
    <lineage>
        <taxon>Bacteria</taxon>
        <taxon>Bacillati</taxon>
        <taxon>Bacillota</taxon>
        <taxon>Bacilli</taxon>
        <taxon>Bacillales</taxon>
        <taxon>Caryophanaceae</taxon>
        <taxon>Sporosarcina</taxon>
    </lineage>
</organism>
<evidence type="ECO:0000256" key="6">
    <source>
        <dbReference type="PIRNR" id="PIRNR018968"/>
    </source>
</evidence>
<evidence type="ECO:0000313" key="9">
    <source>
        <dbReference type="Proteomes" id="UP001597218"/>
    </source>
</evidence>
<name>A0ABW4SD63_9BACL</name>
<evidence type="ECO:0000256" key="2">
    <source>
        <dbReference type="ARBA" id="ARBA00022475"/>
    </source>
</evidence>
<keyword evidence="2 6" id="KW-1003">Cell membrane</keyword>
<keyword evidence="9" id="KW-1185">Reference proteome</keyword>
<gene>
    <name evidence="8" type="ORF">ACFSFY_05005</name>
</gene>
<dbReference type="InterPro" id="IPR003838">
    <property type="entry name" value="ABC3_permease_C"/>
</dbReference>
<feature type="transmembrane region" description="Helical" evidence="6">
    <location>
        <begin position="197"/>
        <end position="218"/>
    </location>
</feature>
<dbReference type="InterPro" id="IPR052536">
    <property type="entry name" value="ABC-4_Integral_Memb_Prot"/>
</dbReference>
<evidence type="ECO:0000313" key="8">
    <source>
        <dbReference type="EMBL" id="MFD1927422.1"/>
    </source>
</evidence>
<comment type="similarity">
    <text evidence="6">Belongs to the ABC-4 integral membrane protein family.</text>
</comment>